<dbReference type="InterPro" id="IPR052198">
    <property type="entry name" value="IorB_Oxidoreductase"/>
</dbReference>
<protein>
    <submittedName>
        <fullName evidence="3">Indolepyruvate oxidoreductase subunit beta</fullName>
    </submittedName>
</protein>
<organism evidence="3 4">
    <name type="scientific">Lacrimispora amygdalina</name>
    <dbReference type="NCBI Taxonomy" id="253257"/>
    <lineage>
        <taxon>Bacteria</taxon>
        <taxon>Bacillati</taxon>
        <taxon>Bacillota</taxon>
        <taxon>Clostridia</taxon>
        <taxon>Lachnospirales</taxon>
        <taxon>Lachnospiraceae</taxon>
        <taxon>Lacrimispora</taxon>
    </lineage>
</organism>
<sequence>MNILIAAVGGQGAVLASRILGKMAQNNGLDVKVSEVHGMSQRGGSVVTYVRFGEKIYSPIIERGTADIILAFEMLEGARYVEWLKPGGTLITSRQRIDPMPVITGTAEYPEDLEEQLHALPIHYMSIDALTYAKEAGNQKTVNVVLIGALAATTDIEAEIWRTAIKEAVQEKLVGINLKAFELGYENSRFMKSNGENDEI</sequence>
<gene>
    <name evidence="3" type="ORF">DS742_09660</name>
</gene>
<dbReference type="InterPro" id="IPR002869">
    <property type="entry name" value="Pyrv_flavodox_OxRed_cen"/>
</dbReference>
<comment type="caution">
    <text evidence="3">The sequence shown here is derived from an EMBL/GenBank/DDBJ whole genome shotgun (WGS) entry which is preliminary data.</text>
</comment>
<evidence type="ECO:0000313" key="4">
    <source>
        <dbReference type="Proteomes" id="UP000260680"/>
    </source>
</evidence>
<dbReference type="SUPFAM" id="SSF53323">
    <property type="entry name" value="Pyruvate-ferredoxin oxidoreductase, PFOR, domain III"/>
    <property type="match status" value="1"/>
</dbReference>
<dbReference type="Gene3D" id="3.40.920.10">
    <property type="entry name" value="Pyruvate-ferredoxin oxidoreductase, PFOR, domain III"/>
    <property type="match status" value="1"/>
</dbReference>
<feature type="domain" description="Pyruvate/ketoisovalerate oxidoreductase catalytic" evidence="2">
    <location>
        <begin position="9"/>
        <end position="186"/>
    </location>
</feature>
<dbReference type="Proteomes" id="UP000260680">
    <property type="component" value="Unassembled WGS sequence"/>
</dbReference>
<dbReference type="OrthoDB" id="9789125at2"/>
<dbReference type="Pfam" id="PF01558">
    <property type="entry name" value="POR"/>
    <property type="match status" value="1"/>
</dbReference>
<dbReference type="PANTHER" id="PTHR43854">
    <property type="entry name" value="INDOLEPYRUVATE OXIDOREDUCTASE SUBUNIT IORB"/>
    <property type="match status" value="1"/>
</dbReference>
<evidence type="ECO:0000256" key="1">
    <source>
        <dbReference type="ARBA" id="ARBA00023002"/>
    </source>
</evidence>
<dbReference type="NCBIfam" id="NF005325">
    <property type="entry name" value="PRK06853.1-5"/>
    <property type="match status" value="1"/>
</dbReference>
<dbReference type="EMBL" id="QOHO01000027">
    <property type="protein sequence ID" value="RFZ79117.1"/>
    <property type="molecule type" value="Genomic_DNA"/>
</dbReference>
<dbReference type="GO" id="GO:0016903">
    <property type="term" value="F:oxidoreductase activity, acting on the aldehyde or oxo group of donors"/>
    <property type="evidence" value="ECO:0007669"/>
    <property type="project" value="InterPro"/>
</dbReference>
<evidence type="ECO:0000259" key="2">
    <source>
        <dbReference type="Pfam" id="PF01558"/>
    </source>
</evidence>
<accession>A0A3E2NDM0</accession>
<dbReference type="PANTHER" id="PTHR43854:SF1">
    <property type="entry name" value="INDOLEPYRUVATE OXIDOREDUCTASE SUBUNIT IORB"/>
    <property type="match status" value="1"/>
</dbReference>
<dbReference type="AlphaFoldDB" id="A0A3E2NDM0"/>
<keyword evidence="1" id="KW-0560">Oxidoreductase</keyword>
<dbReference type="InterPro" id="IPR019752">
    <property type="entry name" value="Pyrv/ketoisovalerate_OxRed_cat"/>
</dbReference>
<name>A0A3E2NDM0_9FIRM</name>
<dbReference type="RefSeq" id="WP_117416797.1">
    <property type="nucleotide sequence ID" value="NZ_QOHO01000027.1"/>
</dbReference>
<proteinExistence type="predicted"/>
<reference evidence="3 4" key="1">
    <citation type="submission" date="2018-07" db="EMBL/GenBank/DDBJ databases">
        <title>New species, Clostridium PI-S10-A1B.</title>
        <authorList>
            <person name="Krishna G."/>
            <person name="Summeta K."/>
            <person name="Shikha S."/>
            <person name="Prabhu P.B."/>
            <person name="Suresh K."/>
        </authorList>
    </citation>
    <scope>NUCLEOTIDE SEQUENCE [LARGE SCALE GENOMIC DNA]</scope>
    <source>
        <strain evidence="3 4">PI-S10-A1B</strain>
    </source>
</reference>
<evidence type="ECO:0000313" key="3">
    <source>
        <dbReference type="EMBL" id="RFZ79117.1"/>
    </source>
</evidence>